<sequence>MNDDFKTIKEKIILNSPALAEYILKTSGYPNEHEQLKEIRETTIEKYKHMSIMNAAVDETQFLAMLLKLMNAKNTLEIGVFTGYSLLATALALPDDGKVLAVDPNREAYEVGLPSIKKAGIEHKIEFVQGNAMPFLNDLVSKGKEGSFDFAFVDADKENYINYHEPLMKLVKVGGVIAFDNTLWFGSVAFADDDQVFKNDPVMEYIKKHGHEAIKNLNTFLATDPRIESVLLSIGDGLTLCRRKY</sequence>
<keyword evidence="6" id="KW-1185">Reference proteome</keyword>
<dbReference type="Proteomes" id="UP000813463">
    <property type="component" value="Chromosome 3"/>
</dbReference>
<organism evidence="6 7">
    <name type="scientific">Spinacia oleracea</name>
    <name type="common">Spinach</name>
    <dbReference type="NCBI Taxonomy" id="3562"/>
    <lineage>
        <taxon>Eukaryota</taxon>
        <taxon>Viridiplantae</taxon>
        <taxon>Streptophyta</taxon>
        <taxon>Embryophyta</taxon>
        <taxon>Tracheophyta</taxon>
        <taxon>Spermatophyta</taxon>
        <taxon>Magnoliopsida</taxon>
        <taxon>eudicotyledons</taxon>
        <taxon>Gunneridae</taxon>
        <taxon>Pentapetalae</taxon>
        <taxon>Caryophyllales</taxon>
        <taxon>Chenopodiaceae</taxon>
        <taxon>Chenopodioideae</taxon>
        <taxon>Anserineae</taxon>
        <taxon>Spinacia</taxon>
    </lineage>
</organism>
<evidence type="ECO:0000256" key="5">
    <source>
        <dbReference type="ARBA" id="ARBA00023453"/>
    </source>
</evidence>
<dbReference type="GO" id="GO:0008171">
    <property type="term" value="F:O-methyltransferase activity"/>
    <property type="evidence" value="ECO:0007669"/>
    <property type="project" value="InterPro"/>
</dbReference>
<protein>
    <submittedName>
        <fullName evidence="7">Flavonoid 3',5'-methyltransferase</fullName>
    </submittedName>
</protein>
<dbReference type="RefSeq" id="XP_021863356.1">
    <property type="nucleotide sequence ID" value="XM_022007664.2"/>
</dbReference>
<name>A0A9R0J9F0_SPIOL</name>
<dbReference type="GeneID" id="110802224"/>
<evidence type="ECO:0000256" key="3">
    <source>
        <dbReference type="ARBA" id="ARBA00022691"/>
    </source>
</evidence>
<reference evidence="6" key="1">
    <citation type="journal article" date="2021" name="Nat. Commun.">
        <title>Genomic analyses provide insights into spinach domestication and the genetic basis of agronomic traits.</title>
        <authorList>
            <person name="Cai X."/>
            <person name="Sun X."/>
            <person name="Xu C."/>
            <person name="Sun H."/>
            <person name="Wang X."/>
            <person name="Ge C."/>
            <person name="Zhang Z."/>
            <person name="Wang Q."/>
            <person name="Fei Z."/>
            <person name="Jiao C."/>
            <person name="Wang Q."/>
        </authorList>
    </citation>
    <scope>NUCLEOTIDE SEQUENCE [LARGE SCALE GENOMIC DNA]</scope>
    <source>
        <strain evidence="6">cv. Varoflay</strain>
    </source>
</reference>
<dbReference type="GO" id="GO:0032259">
    <property type="term" value="P:methylation"/>
    <property type="evidence" value="ECO:0007669"/>
    <property type="project" value="UniProtKB-KW"/>
</dbReference>
<dbReference type="GO" id="GO:0008757">
    <property type="term" value="F:S-adenosylmethionine-dependent methyltransferase activity"/>
    <property type="evidence" value="ECO:0000318"/>
    <property type="project" value="GO_Central"/>
</dbReference>
<keyword evidence="1" id="KW-0489">Methyltransferase</keyword>
<dbReference type="CDD" id="cd02440">
    <property type="entry name" value="AdoMet_MTases"/>
    <property type="match status" value="1"/>
</dbReference>
<dbReference type="PROSITE" id="PS51682">
    <property type="entry name" value="SAM_OMT_I"/>
    <property type="match status" value="1"/>
</dbReference>
<comment type="similarity">
    <text evidence="5">Belongs to the class I-like SAM-binding methyltransferase superfamily. Cation-dependent O-methyltransferase family.</text>
</comment>
<dbReference type="AlphaFoldDB" id="A0A9R0J9F0"/>
<dbReference type="InterPro" id="IPR050362">
    <property type="entry name" value="Cation-dep_OMT"/>
</dbReference>
<dbReference type="GO" id="GO:0046872">
    <property type="term" value="F:metal ion binding"/>
    <property type="evidence" value="ECO:0007669"/>
    <property type="project" value="UniProtKB-KW"/>
</dbReference>
<dbReference type="PANTHER" id="PTHR10509:SF34">
    <property type="entry name" value="TAPETUM-SPECIFIC METHYLTRANSFERASE 1"/>
    <property type="match status" value="1"/>
</dbReference>
<gene>
    <name evidence="7" type="primary">LOC110802224</name>
</gene>
<reference evidence="7" key="2">
    <citation type="submission" date="2025-08" db="UniProtKB">
        <authorList>
            <consortium name="RefSeq"/>
        </authorList>
    </citation>
    <scope>IDENTIFICATION</scope>
    <source>
        <tissue evidence="7">Leaf</tissue>
    </source>
</reference>
<accession>A0A9R0J9F0</accession>
<evidence type="ECO:0000256" key="4">
    <source>
        <dbReference type="ARBA" id="ARBA00022723"/>
    </source>
</evidence>
<evidence type="ECO:0000313" key="6">
    <source>
        <dbReference type="Proteomes" id="UP000813463"/>
    </source>
</evidence>
<dbReference type="Gene3D" id="3.40.50.150">
    <property type="entry name" value="Vaccinia Virus protein VP39"/>
    <property type="match status" value="1"/>
</dbReference>
<dbReference type="PANTHER" id="PTHR10509">
    <property type="entry name" value="O-METHYLTRANSFERASE-RELATED"/>
    <property type="match status" value="1"/>
</dbReference>
<dbReference type="InterPro" id="IPR002935">
    <property type="entry name" value="SAM_O-MeTrfase"/>
</dbReference>
<dbReference type="SUPFAM" id="SSF53335">
    <property type="entry name" value="S-adenosyl-L-methionine-dependent methyltransferases"/>
    <property type="match status" value="1"/>
</dbReference>
<dbReference type="OrthoDB" id="10251242at2759"/>
<keyword evidence="4" id="KW-0479">Metal-binding</keyword>
<evidence type="ECO:0000256" key="2">
    <source>
        <dbReference type="ARBA" id="ARBA00022679"/>
    </source>
</evidence>
<keyword evidence="3" id="KW-0949">S-adenosyl-L-methionine</keyword>
<dbReference type="InterPro" id="IPR029063">
    <property type="entry name" value="SAM-dependent_MTases_sf"/>
</dbReference>
<proteinExistence type="inferred from homology"/>
<dbReference type="Pfam" id="PF01596">
    <property type="entry name" value="Methyltransf_3"/>
    <property type="match status" value="1"/>
</dbReference>
<keyword evidence="2" id="KW-0808">Transferase</keyword>
<evidence type="ECO:0000313" key="7">
    <source>
        <dbReference type="RefSeq" id="XP_021863356.1"/>
    </source>
</evidence>
<dbReference type="KEGG" id="soe:110802224"/>
<evidence type="ECO:0000256" key="1">
    <source>
        <dbReference type="ARBA" id="ARBA00022603"/>
    </source>
</evidence>